<dbReference type="EMBL" id="FOVW01000006">
    <property type="protein sequence ID" value="SFO43565.1"/>
    <property type="molecule type" value="Genomic_DNA"/>
</dbReference>
<evidence type="ECO:0008006" key="4">
    <source>
        <dbReference type="Google" id="ProtNLM"/>
    </source>
</evidence>
<proteinExistence type="predicted"/>
<evidence type="ECO:0000313" key="3">
    <source>
        <dbReference type="Proteomes" id="UP000199564"/>
    </source>
</evidence>
<sequence length="158" mass="18493">MNSDKKSKFEKLIRKINWYPPYLFSGIKVVDYNEEFTYFKTQLKLTWWNRNLVGTAFGGSLYAMCDPFFMFILMINLGREYIVWDKTAFIDFKSPGKGLVFAEFQLSQSEIQRIKEEVDQKGKGVFEFPCEVRSKSGELVASLVKGVYVRKKNFDSKN</sequence>
<dbReference type="RefSeq" id="WP_091654261.1">
    <property type="nucleotide sequence ID" value="NZ_FOVW01000006.1"/>
</dbReference>
<keyword evidence="3" id="KW-1185">Reference proteome</keyword>
<feature type="transmembrane region" description="Helical" evidence="1">
    <location>
        <begin position="52"/>
        <end position="77"/>
    </location>
</feature>
<reference evidence="3" key="1">
    <citation type="submission" date="2016-10" db="EMBL/GenBank/DDBJ databases">
        <authorList>
            <person name="Varghese N."/>
            <person name="Submissions S."/>
        </authorList>
    </citation>
    <scope>NUCLEOTIDE SEQUENCE [LARGE SCALE GENOMIC DNA]</scope>
    <source>
        <strain evidence="3">DSM 15282</strain>
    </source>
</reference>
<keyword evidence="1" id="KW-1133">Transmembrane helix</keyword>
<evidence type="ECO:0000313" key="2">
    <source>
        <dbReference type="EMBL" id="SFO43565.1"/>
    </source>
</evidence>
<dbReference type="Pfam" id="PF14539">
    <property type="entry name" value="DUF4442"/>
    <property type="match status" value="1"/>
</dbReference>
<organism evidence="2 3">
    <name type="scientific">Algoriphagus ornithinivorans</name>
    <dbReference type="NCBI Taxonomy" id="226506"/>
    <lineage>
        <taxon>Bacteria</taxon>
        <taxon>Pseudomonadati</taxon>
        <taxon>Bacteroidota</taxon>
        <taxon>Cytophagia</taxon>
        <taxon>Cytophagales</taxon>
        <taxon>Cyclobacteriaceae</taxon>
        <taxon>Algoriphagus</taxon>
    </lineage>
</organism>
<dbReference type="STRING" id="226506.SAMN04488519_106303"/>
<dbReference type="InterPro" id="IPR029069">
    <property type="entry name" value="HotDog_dom_sf"/>
</dbReference>
<accession>A0A1I5H5N3</accession>
<keyword evidence="1" id="KW-0812">Transmembrane</keyword>
<dbReference type="InterPro" id="IPR027961">
    <property type="entry name" value="DUF4442"/>
</dbReference>
<name>A0A1I5H5N3_9BACT</name>
<protein>
    <recommendedName>
        <fullName evidence="4">Acyl-coenzyme A thioesterase PaaI, contains HGG motif</fullName>
    </recommendedName>
</protein>
<keyword evidence="1" id="KW-0472">Membrane</keyword>
<dbReference type="Proteomes" id="UP000199564">
    <property type="component" value="Unassembled WGS sequence"/>
</dbReference>
<dbReference type="AlphaFoldDB" id="A0A1I5H5N3"/>
<dbReference type="Gene3D" id="3.10.129.10">
    <property type="entry name" value="Hotdog Thioesterase"/>
    <property type="match status" value="1"/>
</dbReference>
<evidence type="ECO:0000256" key="1">
    <source>
        <dbReference type="SAM" id="Phobius"/>
    </source>
</evidence>
<gene>
    <name evidence="2" type="ORF">SAMN04488519_106303</name>
</gene>
<dbReference type="SUPFAM" id="SSF54637">
    <property type="entry name" value="Thioesterase/thiol ester dehydrase-isomerase"/>
    <property type="match status" value="1"/>
</dbReference>